<gene>
    <name evidence="1" type="ORF">K6T82_09405</name>
</gene>
<comment type="caution">
    <text evidence="1">The sequence shown here is derived from an EMBL/GenBank/DDBJ whole genome shotgun (WGS) entry which is preliminary data.</text>
</comment>
<organism evidence="1 2">
    <name type="scientific">Flavobacterium potami</name>
    <dbReference type="NCBI Taxonomy" id="2872310"/>
    <lineage>
        <taxon>Bacteria</taxon>
        <taxon>Pseudomonadati</taxon>
        <taxon>Bacteroidota</taxon>
        <taxon>Flavobacteriia</taxon>
        <taxon>Flavobacteriales</taxon>
        <taxon>Flavobacteriaceae</taxon>
        <taxon>Flavobacterium</taxon>
    </lineage>
</organism>
<name>A0A9X1HAM6_9FLAO</name>
<accession>A0A9X1HAM6</accession>
<dbReference type="RefSeq" id="WP_223705677.1">
    <property type="nucleotide sequence ID" value="NZ_JAINUY010000002.1"/>
</dbReference>
<evidence type="ECO:0000313" key="2">
    <source>
        <dbReference type="Proteomes" id="UP001139366"/>
    </source>
</evidence>
<proteinExistence type="predicted"/>
<dbReference type="AlphaFoldDB" id="A0A9X1HAM6"/>
<dbReference type="Proteomes" id="UP001139366">
    <property type="component" value="Unassembled WGS sequence"/>
</dbReference>
<protein>
    <submittedName>
        <fullName evidence="1">Uncharacterized protein</fullName>
    </submittedName>
</protein>
<evidence type="ECO:0000313" key="1">
    <source>
        <dbReference type="EMBL" id="MBZ4034984.1"/>
    </source>
</evidence>
<reference evidence="1 2" key="1">
    <citation type="journal article" date="2023" name="Antonie Van Leeuwenhoek">
        <title>Flavobacterium potami sp. nov., a multi-metal resistance genes harbouring bacterium isolated from shallow river silt.</title>
        <authorList>
            <person name="Li S."/>
            <person name="Mao S."/>
            <person name="Mu W."/>
            <person name="Guo B."/>
            <person name="Li C."/>
            <person name="Zhu Q."/>
            <person name="Hou X."/>
            <person name="Zhao Y."/>
            <person name="Wei S."/>
            <person name="Liu H."/>
            <person name="Liu A."/>
        </authorList>
    </citation>
    <scope>NUCLEOTIDE SEQUENCE [LARGE SCALE GENOMIC DNA]</scope>
    <source>
        <strain evidence="1 2">17A</strain>
    </source>
</reference>
<dbReference type="EMBL" id="JAINUY010000002">
    <property type="protein sequence ID" value="MBZ4034984.1"/>
    <property type="molecule type" value="Genomic_DNA"/>
</dbReference>
<sequence length="241" mass="28619">MNVIQKTLSSLFPKYKSRLIIEGQKKLFNGIMDSFPDHLADLKTQAKVNNFQGFKKFDLHPDFKYTEIYYPGENYLKYKIRGKNSKISGLKIFSKVNERFEEVEILLWDNLIWALKINHSNYDFKEFDFSKIRNNSIDVSSFDFPARKIDLFYDNLDEAIQERLDYNDVFDEEIDGKIFYTFYGLEDGNSLAVDEELNVYSIAYDTDNMLLKMDISFLQILDDLAANRFDEKKHLEERYKN</sequence>
<keyword evidence="2" id="KW-1185">Reference proteome</keyword>